<dbReference type="Gene3D" id="3.40.50.10900">
    <property type="entry name" value="PAC-like subunit"/>
    <property type="match status" value="1"/>
</dbReference>
<dbReference type="AlphaFoldDB" id="T0ZM57"/>
<name>T0ZM57_9ZZZZ</name>
<accession>T0ZM57</accession>
<dbReference type="EMBL" id="AUZZ01006695">
    <property type="protein sequence ID" value="EQD45537.1"/>
    <property type="molecule type" value="Genomic_DNA"/>
</dbReference>
<reference evidence="2" key="2">
    <citation type="journal article" date="2014" name="ISME J.">
        <title>Microbial stratification in low pH oxic and suboxic macroscopic growths along an acid mine drainage.</title>
        <authorList>
            <person name="Mendez-Garcia C."/>
            <person name="Mesa V."/>
            <person name="Sprenger R.R."/>
            <person name="Richter M."/>
            <person name="Diez M.S."/>
            <person name="Solano J."/>
            <person name="Bargiela R."/>
            <person name="Golyshina O.V."/>
            <person name="Manteca A."/>
            <person name="Ramos J.L."/>
            <person name="Gallego J.R."/>
            <person name="Llorente I."/>
            <person name="Martins Dos Santos V.A."/>
            <person name="Jensen O.N."/>
            <person name="Pelaez A.I."/>
            <person name="Sanchez J."/>
            <person name="Ferrer M."/>
        </authorList>
    </citation>
    <scope>NUCLEOTIDE SEQUENCE</scope>
</reference>
<reference evidence="2" key="1">
    <citation type="submission" date="2013-08" db="EMBL/GenBank/DDBJ databases">
        <authorList>
            <person name="Mendez C."/>
            <person name="Richter M."/>
            <person name="Ferrer M."/>
            <person name="Sanchez J."/>
        </authorList>
    </citation>
    <scope>NUCLEOTIDE SEQUENCE</scope>
</reference>
<dbReference type="PANTHER" id="PTHR35610:SF3">
    <property type="entry name" value="PROTEASOME ASSEMBLY CHAPERONE FAMILY PROTEIN"/>
    <property type="match status" value="1"/>
</dbReference>
<feature type="compositionally biased region" description="Pro residues" evidence="1">
    <location>
        <begin position="235"/>
        <end position="245"/>
    </location>
</feature>
<dbReference type="Pfam" id="PF09754">
    <property type="entry name" value="PAC2"/>
    <property type="match status" value="1"/>
</dbReference>
<protein>
    <submittedName>
        <fullName evidence="2">Protein containing DUF75</fullName>
    </submittedName>
</protein>
<dbReference type="InterPro" id="IPR019151">
    <property type="entry name" value="Proteasome_assmbl_chaperone_2"/>
</dbReference>
<sequence>MTEIKLLKQVDFSGYTFIEGFPGAGLVGPMAISYIISKLSLDYVGYVDSELLPPLVSIHDDMPLPPVRLYHSKKYKIVALFAETIPNKEAAIYHIADTLNEFIKKGNFSLTISISGVPVEKPNGEDVYGIVSTPKLSKVLDGAGIKKIGEGVATGIGACLIMKAAIDNRDDISLLVQVNPEMIDPKYAELAIKKVNKILGIDIDVSELDKEAKEVEARIRDLLQKSKQTPQGIDTPPPVGPSMYA</sequence>
<evidence type="ECO:0000313" key="2">
    <source>
        <dbReference type="EMBL" id="EQD45537.1"/>
    </source>
</evidence>
<feature type="region of interest" description="Disordered" evidence="1">
    <location>
        <begin position="225"/>
        <end position="245"/>
    </location>
</feature>
<gene>
    <name evidence="2" type="ORF">B2A_09272</name>
</gene>
<dbReference type="PANTHER" id="PTHR35610">
    <property type="entry name" value="3-ISOPROPYLMALATE DEHYDRATASE-RELATED"/>
    <property type="match status" value="1"/>
</dbReference>
<evidence type="ECO:0000256" key="1">
    <source>
        <dbReference type="SAM" id="MobiDB-lite"/>
    </source>
</evidence>
<proteinExistence type="predicted"/>
<dbReference type="SUPFAM" id="SSF159659">
    <property type="entry name" value="Cgl1923-like"/>
    <property type="match status" value="1"/>
</dbReference>
<dbReference type="InterPro" id="IPR038389">
    <property type="entry name" value="PSMG2_sf"/>
</dbReference>
<organism evidence="2">
    <name type="scientific">mine drainage metagenome</name>
    <dbReference type="NCBI Taxonomy" id="410659"/>
    <lineage>
        <taxon>unclassified sequences</taxon>
        <taxon>metagenomes</taxon>
        <taxon>ecological metagenomes</taxon>
    </lineage>
</organism>
<comment type="caution">
    <text evidence="2">The sequence shown here is derived from an EMBL/GenBank/DDBJ whole genome shotgun (WGS) entry which is preliminary data.</text>
</comment>